<evidence type="ECO:0000256" key="11">
    <source>
        <dbReference type="ARBA" id="ARBA00048823"/>
    </source>
</evidence>
<dbReference type="InterPro" id="IPR045864">
    <property type="entry name" value="aa-tRNA-synth_II/BPL/LPL"/>
</dbReference>
<evidence type="ECO:0000256" key="3">
    <source>
        <dbReference type="ARBA" id="ARBA00010728"/>
    </source>
</evidence>
<dbReference type="SUPFAM" id="SSF46589">
    <property type="entry name" value="tRNA-binding arm"/>
    <property type="match status" value="1"/>
</dbReference>
<dbReference type="CDD" id="cd00770">
    <property type="entry name" value="SerRS_core"/>
    <property type="match status" value="1"/>
</dbReference>
<dbReference type="PANTHER" id="PTHR43697">
    <property type="entry name" value="SERYL-TRNA SYNTHETASE"/>
    <property type="match status" value="1"/>
</dbReference>
<evidence type="ECO:0000256" key="10">
    <source>
        <dbReference type="ARBA" id="ARBA00047929"/>
    </source>
</evidence>
<dbReference type="SUPFAM" id="SSF55681">
    <property type="entry name" value="Class II aaRS and biotin synthetases"/>
    <property type="match status" value="1"/>
</dbReference>
<reference evidence="18 20" key="2">
    <citation type="submission" date="2016-10" db="EMBL/GenBank/DDBJ databases">
        <authorList>
            <person name="de Groot N.N."/>
        </authorList>
    </citation>
    <scope>NUCLEOTIDE SEQUENCE [LARGE SCALE GENOMIC DNA]</scope>
    <source>
        <strain evidence="18 20">DSM 2895</strain>
    </source>
</reference>
<feature type="domain" description="Aminoacyl-transfer RNA synthetases class-II family profile" evidence="16">
    <location>
        <begin position="172"/>
        <end position="410"/>
    </location>
</feature>
<dbReference type="GeneID" id="42308608"/>
<keyword evidence="9 12" id="KW-0030">Aminoacyl-tRNA synthetase</keyword>
<comment type="similarity">
    <text evidence="3 12">Belongs to the class-II aminoacyl-tRNA synthetase family. Type-1 seryl-tRNA synthetase subfamily.</text>
</comment>
<feature type="coiled-coil region" evidence="15">
    <location>
        <begin position="38"/>
        <end position="103"/>
    </location>
</feature>
<dbReference type="GO" id="GO:0140096">
    <property type="term" value="F:catalytic activity, acting on a protein"/>
    <property type="evidence" value="ECO:0007669"/>
    <property type="project" value="UniProtKB-ARBA"/>
</dbReference>
<dbReference type="GO" id="GO:0016260">
    <property type="term" value="P:selenocysteine biosynthetic process"/>
    <property type="evidence" value="ECO:0007669"/>
    <property type="project" value="UniProtKB-UniRule"/>
</dbReference>
<accession>A0A0D1YLP3</accession>
<keyword evidence="6 12" id="KW-0547">Nucleotide-binding</keyword>
<evidence type="ECO:0000256" key="6">
    <source>
        <dbReference type="ARBA" id="ARBA00022741"/>
    </source>
</evidence>
<reference evidence="17 19" key="1">
    <citation type="submission" date="2015-07" db="EMBL/GenBank/DDBJ databases">
        <title>Fjat-14205 dsm 2895.</title>
        <authorList>
            <person name="Liu B."/>
            <person name="Wang J."/>
            <person name="Zhu Y."/>
            <person name="Liu G."/>
            <person name="Chen Q."/>
            <person name="Chen Z."/>
            <person name="Lan J."/>
            <person name="Che J."/>
            <person name="Ge C."/>
            <person name="Shi H."/>
            <person name="Pan Z."/>
            <person name="Liu X."/>
        </authorList>
    </citation>
    <scope>NUCLEOTIDE SEQUENCE [LARGE SCALE GENOMIC DNA]</scope>
    <source>
        <strain evidence="17 19">DSM 2895</strain>
    </source>
</reference>
<dbReference type="InterPro" id="IPR015866">
    <property type="entry name" value="Ser-tRNA-synth_1_N"/>
</dbReference>
<dbReference type="Pfam" id="PF02403">
    <property type="entry name" value="Seryl_tRNA_N"/>
    <property type="match status" value="1"/>
</dbReference>
<dbReference type="PATRIC" id="fig|47500.12.peg.3620"/>
<dbReference type="EMBL" id="FNED01000048">
    <property type="protein sequence ID" value="SDK30276.1"/>
    <property type="molecule type" value="Genomic_DNA"/>
</dbReference>
<keyword evidence="5 12" id="KW-0436">Ligase</keyword>
<organism evidence="17 19">
    <name type="scientific">Aneurinibacillus migulanus</name>
    <name type="common">Bacillus migulanus</name>
    <dbReference type="NCBI Taxonomy" id="47500"/>
    <lineage>
        <taxon>Bacteria</taxon>
        <taxon>Bacillati</taxon>
        <taxon>Bacillota</taxon>
        <taxon>Bacilli</taxon>
        <taxon>Bacillales</taxon>
        <taxon>Paenibacillaceae</taxon>
        <taxon>Aneurinibacillus group</taxon>
        <taxon>Aneurinibacillus</taxon>
    </lineage>
</organism>
<dbReference type="InterPro" id="IPR042103">
    <property type="entry name" value="SerRS_1_N_sf"/>
</dbReference>
<evidence type="ECO:0000256" key="4">
    <source>
        <dbReference type="ARBA" id="ARBA00022490"/>
    </source>
</evidence>
<comment type="catalytic activity">
    <reaction evidence="10 12">
        <text>tRNA(Sec) + L-serine + ATP = L-seryl-tRNA(Sec) + AMP + diphosphate + H(+)</text>
        <dbReference type="Rhea" id="RHEA:42580"/>
        <dbReference type="Rhea" id="RHEA-COMP:9742"/>
        <dbReference type="Rhea" id="RHEA-COMP:10128"/>
        <dbReference type="ChEBI" id="CHEBI:15378"/>
        <dbReference type="ChEBI" id="CHEBI:30616"/>
        <dbReference type="ChEBI" id="CHEBI:33019"/>
        <dbReference type="ChEBI" id="CHEBI:33384"/>
        <dbReference type="ChEBI" id="CHEBI:78442"/>
        <dbReference type="ChEBI" id="CHEBI:78533"/>
        <dbReference type="ChEBI" id="CHEBI:456215"/>
        <dbReference type="EC" id="6.1.1.11"/>
    </reaction>
</comment>
<dbReference type="InterPro" id="IPR033729">
    <property type="entry name" value="SerRS_core"/>
</dbReference>
<evidence type="ECO:0000256" key="2">
    <source>
        <dbReference type="ARBA" id="ARBA00005045"/>
    </source>
</evidence>
<dbReference type="HAMAP" id="MF_00176">
    <property type="entry name" value="Ser_tRNA_synth_type1"/>
    <property type="match status" value="1"/>
</dbReference>
<dbReference type="GO" id="GO:0005524">
    <property type="term" value="F:ATP binding"/>
    <property type="evidence" value="ECO:0007669"/>
    <property type="project" value="UniProtKB-UniRule"/>
</dbReference>
<comment type="domain">
    <text evidence="12">Consists of two distinct domains, a catalytic core and a N-terminal extension that is involved in tRNA binding.</text>
</comment>
<comment type="function">
    <text evidence="12">Catalyzes the attachment of serine to tRNA(Ser). Is also able to aminoacylate tRNA(Sec) with serine, to form the misacylated tRNA L-seryl-tRNA(Sec), which will be further converted into selenocysteinyl-tRNA(Sec).</text>
</comment>
<dbReference type="UniPathway" id="UPA00906">
    <property type="reaction ID" value="UER00895"/>
</dbReference>
<comment type="subcellular location">
    <subcellularLocation>
        <location evidence="1 12">Cytoplasm</location>
    </subcellularLocation>
</comment>
<dbReference type="InterPro" id="IPR010978">
    <property type="entry name" value="tRNA-bd_arm"/>
</dbReference>
<evidence type="ECO:0000256" key="1">
    <source>
        <dbReference type="ARBA" id="ARBA00004496"/>
    </source>
</evidence>
<keyword evidence="4 12" id="KW-0963">Cytoplasm</keyword>
<dbReference type="NCBIfam" id="TIGR00414">
    <property type="entry name" value="serS"/>
    <property type="match status" value="1"/>
</dbReference>
<dbReference type="GO" id="GO:0004828">
    <property type="term" value="F:serine-tRNA ligase activity"/>
    <property type="evidence" value="ECO:0007669"/>
    <property type="project" value="UniProtKB-UniRule"/>
</dbReference>
<dbReference type="EMBL" id="LGUG01000005">
    <property type="protein sequence ID" value="KON93146.1"/>
    <property type="molecule type" value="Genomic_DNA"/>
</dbReference>
<evidence type="ECO:0000313" key="20">
    <source>
        <dbReference type="Proteomes" id="UP000182836"/>
    </source>
</evidence>
<feature type="binding site" evidence="12 14">
    <location>
        <begin position="262"/>
        <end position="264"/>
    </location>
    <ligand>
        <name>ATP</name>
        <dbReference type="ChEBI" id="CHEBI:30616"/>
    </ligand>
</feature>
<dbReference type="EC" id="6.1.1.11" evidence="12"/>
<dbReference type="InterPro" id="IPR002314">
    <property type="entry name" value="aa-tRNA-synt_IIb"/>
</dbReference>
<comment type="caution">
    <text evidence="12">Lacks conserved residue(s) required for the propagation of feature annotation.</text>
</comment>
<dbReference type="PIRSF" id="PIRSF001529">
    <property type="entry name" value="Ser-tRNA-synth_IIa"/>
    <property type="match status" value="1"/>
</dbReference>
<proteinExistence type="inferred from homology"/>
<dbReference type="Gene3D" id="1.10.287.40">
    <property type="entry name" value="Serine-tRNA synthetase, tRNA binding domain"/>
    <property type="match status" value="1"/>
</dbReference>
<dbReference type="Proteomes" id="UP000182836">
    <property type="component" value="Unassembled WGS sequence"/>
</dbReference>
<keyword evidence="19" id="KW-1185">Reference proteome</keyword>
<name>A0A0D1YLP3_ANEMI</name>
<keyword evidence="7 12" id="KW-0067">ATP-binding</keyword>
<dbReference type="PROSITE" id="PS50862">
    <property type="entry name" value="AA_TRNA_LIGASE_II"/>
    <property type="match status" value="1"/>
</dbReference>
<feature type="binding site" evidence="13">
    <location>
        <position position="231"/>
    </location>
    <ligand>
        <name>L-serine</name>
        <dbReference type="ChEBI" id="CHEBI:33384"/>
    </ligand>
</feature>
<evidence type="ECO:0000256" key="14">
    <source>
        <dbReference type="PIRSR" id="PIRSR001529-2"/>
    </source>
</evidence>
<comment type="catalytic activity">
    <reaction evidence="11 12">
        <text>tRNA(Ser) + L-serine + ATP = L-seryl-tRNA(Ser) + AMP + diphosphate + H(+)</text>
        <dbReference type="Rhea" id="RHEA:12292"/>
        <dbReference type="Rhea" id="RHEA-COMP:9669"/>
        <dbReference type="Rhea" id="RHEA-COMP:9703"/>
        <dbReference type="ChEBI" id="CHEBI:15378"/>
        <dbReference type="ChEBI" id="CHEBI:30616"/>
        <dbReference type="ChEBI" id="CHEBI:33019"/>
        <dbReference type="ChEBI" id="CHEBI:33384"/>
        <dbReference type="ChEBI" id="CHEBI:78442"/>
        <dbReference type="ChEBI" id="CHEBI:78533"/>
        <dbReference type="ChEBI" id="CHEBI:456215"/>
        <dbReference type="EC" id="6.1.1.11"/>
    </reaction>
</comment>
<evidence type="ECO:0000313" key="17">
    <source>
        <dbReference type="EMBL" id="KON93146.1"/>
    </source>
</evidence>
<evidence type="ECO:0000313" key="18">
    <source>
        <dbReference type="EMBL" id="SDK30276.1"/>
    </source>
</evidence>
<dbReference type="GO" id="GO:0016740">
    <property type="term" value="F:transferase activity"/>
    <property type="evidence" value="ECO:0007669"/>
    <property type="project" value="UniProtKB-ARBA"/>
</dbReference>
<feature type="binding site" evidence="13">
    <location>
        <position position="383"/>
    </location>
    <ligand>
        <name>L-serine</name>
        <dbReference type="ChEBI" id="CHEBI:33384"/>
    </ligand>
</feature>
<keyword evidence="15" id="KW-0175">Coiled coil</keyword>
<evidence type="ECO:0000256" key="5">
    <source>
        <dbReference type="ARBA" id="ARBA00022598"/>
    </source>
</evidence>
<comment type="pathway">
    <text evidence="2 12">Aminoacyl-tRNA biosynthesis; selenocysteinyl-tRNA(Sec) biosynthesis; L-seryl-tRNA(Sec) from L-serine and tRNA(Sec): step 1/1.</text>
</comment>
<feature type="binding site" evidence="12 13">
    <location>
        <position position="285"/>
    </location>
    <ligand>
        <name>L-serine</name>
        <dbReference type="ChEBI" id="CHEBI:33384"/>
    </ligand>
</feature>
<feature type="binding site" evidence="13">
    <location>
        <position position="262"/>
    </location>
    <ligand>
        <name>L-serine</name>
        <dbReference type="ChEBI" id="CHEBI:33384"/>
    </ligand>
</feature>
<dbReference type="PANTHER" id="PTHR43697:SF1">
    <property type="entry name" value="SERINE--TRNA LIGASE"/>
    <property type="match status" value="1"/>
</dbReference>
<dbReference type="Gene3D" id="3.30.930.10">
    <property type="entry name" value="Bira Bifunctional Protein, Domain 2"/>
    <property type="match status" value="1"/>
</dbReference>
<evidence type="ECO:0000256" key="12">
    <source>
        <dbReference type="HAMAP-Rule" id="MF_00176"/>
    </source>
</evidence>
<evidence type="ECO:0000256" key="13">
    <source>
        <dbReference type="PIRSR" id="PIRSR001529-1"/>
    </source>
</evidence>
<dbReference type="GO" id="GO:0006434">
    <property type="term" value="P:seryl-tRNA aminoacylation"/>
    <property type="evidence" value="ECO:0007669"/>
    <property type="project" value="UniProtKB-UniRule"/>
</dbReference>
<comment type="subunit">
    <text evidence="12">Homodimer. The tRNA molecule binds across the dimer.</text>
</comment>
<sequence>MLDVKRLRTDFDAIKKALETRGEKLNEIDKFADLDVKRRSLLAESEQLKNKRNVVSEEIARLKKEKQNADNLIAEMKEVSAKIKEYDEQIRVLEEEISQIMLGIPNVPHESVPVGMTEDDNVPVRHWGATPQFAFEPKPHWDIAAELGILDFEAAAKVTGSRFVFYKGMGARLERALINFMLDLHTTEHGYEEILPPYIVNRESMTGTGQLPKFEEDAFKLEDTDYFLIPTAEVPVTNYHRDEILLADMLPIRYAAYSACFRSEAGSAGRDTRGLIRQHQFNKVEMVKFVQPETSYDELESLVNNAEKVLQVLNLPYRVMSMCTGDLGFTAAKKYDIEVWLPSYDTYREISSCSNFEDFQARRAGIRFRRDSKSKPEFVHTLNGSGLAIGRTMAAILENFQQEDGSVLIPEPLRPYMGGLEKLTPKSAK</sequence>
<feature type="binding site" evidence="12">
    <location>
        <begin position="231"/>
        <end position="233"/>
    </location>
    <ligand>
        <name>L-serine</name>
        <dbReference type="ChEBI" id="CHEBI:33384"/>
    </ligand>
</feature>
<gene>
    <name evidence="12" type="primary">serS</name>
    <name evidence="17" type="ORF">AF333_26145</name>
    <name evidence="18" type="ORF">SAMN04487909_1487</name>
</gene>
<evidence type="ECO:0000256" key="8">
    <source>
        <dbReference type="ARBA" id="ARBA00022917"/>
    </source>
</evidence>
<dbReference type="PRINTS" id="PR00981">
    <property type="entry name" value="TRNASYNTHSER"/>
</dbReference>
<dbReference type="InterPro" id="IPR006195">
    <property type="entry name" value="aa-tRNA-synth_II"/>
</dbReference>
<evidence type="ECO:0000259" key="16">
    <source>
        <dbReference type="PROSITE" id="PS50862"/>
    </source>
</evidence>
<evidence type="ECO:0000256" key="9">
    <source>
        <dbReference type="ARBA" id="ARBA00023146"/>
    </source>
</evidence>
<dbReference type="Pfam" id="PF00587">
    <property type="entry name" value="tRNA-synt_2b"/>
    <property type="match status" value="1"/>
</dbReference>
<evidence type="ECO:0000313" key="19">
    <source>
        <dbReference type="Proteomes" id="UP000037269"/>
    </source>
</evidence>
<protein>
    <recommendedName>
        <fullName evidence="12">Serine--tRNA ligase</fullName>
        <ecNumber evidence="12">6.1.1.11</ecNumber>
    </recommendedName>
    <alternativeName>
        <fullName evidence="12">Seryl-tRNA synthetase</fullName>
        <shortName evidence="12">SerRS</shortName>
    </alternativeName>
    <alternativeName>
        <fullName evidence="12">Seryl-tRNA(Ser/Sec) synthetase</fullName>
    </alternativeName>
</protein>
<keyword evidence="8 12" id="KW-0648">Protein biosynthesis</keyword>
<dbReference type="STRING" id="47500.AF333_26145"/>
<dbReference type="OrthoDB" id="9804647at2"/>
<dbReference type="RefSeq" id="WP_043063692.1">
    <property type="nucleotide sequence ID" value="NZ_BJOA01000177.1"/>
</dbReference>
<feature type="binding site" evidence="12">
    <location>
        <position position="385"/>
    </location>
    <ligand>
        <name>L-serine</name>
        <dbReference type="ChEBI" id="CHEBI:33384"/>
    </ligand>
</feature>
<dbReference type="GO" id="GO:0005737">
    <property type="term" value="C:cytoplasm"/>
    <property type="evidence" value="ECO:0007669"/>
    <property type="project" value="UniProtKB-SubCell"/>
</dbReference>
<evidence type="ECO:0000256" key="15">
    <source>
        <dbReference type="SAM" id="Coils"/>
    </source>
</evidence>
<dbReference type="AlphaFoldDB" id="A0A0D1YLP3"/>
<dbReference type="InterPro" id="IPR002317">
    <property type="entry name" value="Ser-tRNA-ligase_type_1"/>
</dbReference>
<feature type="binding site" evidence="12 14">
    <location>
        <begin position="349"/>
        <end position="352"/>
    </location>
    <ligand>
        <name>ATP</name>
        <dbReference type="ChEBI" id="CHEBI:30616"/>
    </ligand>
</feature>
<dbReference type="Proteomes" id="UP000037269">
    <property type="component" value="Unassembled WGS sequence"/>
</dbReference>
<evidence type="ECO:0000256" key="7">
    <source>
        <dbReference type="ARBA" id="ARBA00022840"/>
    </source>
</evidence>